<dbReference type="FunFam" id="3.30.310.50:FF:000003">
    <property type="entry name" value="Phosphoacetylglucosamine mutase"/>
    <property type="match status" value="1"/>
</dbReference>
<dbReference type="GO" id="GO:0004610">
    <property type="term" value="F:phosphoacetylglucosamine mutase activity"/>
    <property type="evidence" value="ECO:0007669"/>
    <property type="project" value="TreeGrafter"/>
</dbReference>
<gene>
    <name evidence="3" type="ORF">PLXY2_LOCUS6577</name>
</gene>
<organism evidence="3 4">
    <name type="scientific">Plutella xylostella</name>
    <name type="common">Diamondback moth</name>
    <name type="synonym">Plutella maculipennis</name>
    <dbReference type="NCBI Taxonomy" id="51655"/>
    <lineage>
        <taxon>Eukaryota</taxon>
        <taxon>Metazoa</taxon>
        <taxon>Ecdysozoa</taxon>
        <taxon>Arthropoda</taxon>
        <taxon>Hexapoda</taxon>
        <taxon>Insecta</taxon>
        <taxon>Pterygota</taxon>
        <taxon>Neoptera</taxon>
        <taxon>Endopterygota</taxon>
        <taxon>Lepidoptera</taxon>
        <taxon>Glossata</taxon>
        <taxon>Ditrysia</taxon>
        <taxon>Yponomeutoidea</taxon>
        <taxon>Plutellidae</taxon>
        <taxon>Plutella</taxon>
    </lineage>
</organism>
<dbReference type="SUPFAM" id="SSF55957">
    <property type="entry name" value="Phosphoglucomutase, C-terminal domain"/>
    <property type="match status" value="1"/>
</dbReference>
<dbReference type="InterPro" id="IPR005843">
    <property type="entry name" value="A-D-PHexomutase_C"/>
</dbReference>
<evidence type="ECO:0000259" key="2">
    <source>
        <dbReference type="Pfam" id="PF21404"/>
    </source>
</evidence>
<proteinExistence type="predicted"/>
<evidence type="ECO:0000259" key="1">
    <source>
        <dbReference type="Pfam" id="PF00408"/>
    </source>
</evidence>
<feature type="domain" description="Alpha-D-phosphohexomutase C-terminal" evidence="1">
    <location>
        <begin position="153"/>
        <end position="189"/>
    </location>
</feature>
<keyword evidence="4" id="KW-1185">Reference proteome</keyword>
<dbReference type="EMBL" id="CAJHNJ030000021">
    <property type="protein sequence ID" value="CAG9118744.1"/>
    <property type="molecule type" value="Genomic_DNA"/>
</dbReference>
<dbReference type="InterPro" id="IPR049022">
    <property type="entry name" value="AMG1_III"/>
</dbReference>
<dbReference type="AlphaFoldDB" id="A0A8S4ESF9"/>
<dbReference type="Pfam" id="PF00408">
    <property type="entry name" value="PGM_PMM_IV"/>
    <property type="match status" value="1"/>
</dbReference>
<dbReference type="Gene3D" id="3.30.310.50">
    <property type="entry name" value="Alpha-D-phosphohexomutase, C-terminal domain"/>
    <property type="match status" value="1"/>
</dbReference>
<feature type="domain" description="Phosphoacetylglucosamine mutase AMG1" evidence="2">
    <location>
        <begin position="20"/>
        <end position="97"/>
    </location>
</feature>
<accession>A0A8S4ESF9</accession>
<sequence length="206" mass="22951">MMNDVIFLRFRYGFYHTILIYHEALKYDVGVYFEANGHGTVVYSGKTKEAVRKIFEEGDQEQRKAASILLDIIDMTNETVGDALSDLFLVETALCARGINTKQWMQLYDDLPCQLMKLSVKDRNVVTTADADRQCTSPEGLQSRIDELVATVPSGRSFVRASGTEDVVRVYAEADTQENVQKLAVQVAQAVYDLAGGVGTRPTLPE</sequence>
<reference evidence="3" key="1">
    <citation type="submission" date="2020-11" db="EMBL/GenBank/DDBJ databases">
        <authorList>
            <person name="Whiteford S."/>
        </authorList>
    </citation>
    <scope>NUCLEOTIDE SEQUENCE</scope>
</reference>
<dbReference type="Pfam" id="PF21404">
    <property type="entry name" value="AMG1_III"/>
    <property type="match status" value="1"/>
</dbReference>
<protein>
    <submittedName>
        <fullName evidence="3">(diamondback moth) hypothetical protein</fullName>
    </submittedName>
</protein>
<evidence type="ECO:0000313" key="4">
    <source>
        <dbReference type="Proteomes" id="UP000653454"/>
    </source>
</evidence>
<comment type="caution">
    <text evidence="3">The sequence shown here is derived from an EMBL/GenBank/DDBJ whole genome shotgun (WGS) entry which is preliminary data.</text>
</comment>
<dbReference type="PANTHER" id="PTHR45955:SF1">
    <property type="entry name" value="PHOSPHOACETYLGLUCOSAMINE MUTASE"/>
    <property type="match status" value="1"/>
</dbReference>
<dbReference type="PANTHER" id="PTHR45955">
    <property type="entry name" value="PHOSPHOACETYLGLUCOSAMINE MUTASE"/>
    <property type="match status" value="1"/>
</dbReference>
<name>A0A8S4ESF9_PLUXY</name>
<dbReference type="Proteomes" id="UP000653454">
    <property type="component" value="Unassembled WGS sequence"/>
</dbReference>
<evidence type="ECO:0000313" key="3">
    <source>
        <dbReference type="EMBL" id="CAG9118744.1"/>
    </source>
</evidence>
<dbReference type="InterPro" id="IPR036900">
    <property type="entry name" value="A-D-PHexomutase_C_sf"/>
</dbReference>
<dbReference type="GO" id="GO:0006048">
    <property type="term" value="P:UDP-N-acetylglucosamine biosynthetic process"/>
    <property type="evidence" value="ECO:0007669"/>
    <property type="project" value="TreeGrafter"/>
</dbReference>